<dbReference type="Gene3D" id="3.10.20.90">
    <property type="entry name" value="Phosphatidylinositol 3-kinase Catalytic Subunit, Chain A, domain 1"/>
    <property type="match status" value="1"/>
</dbReference>
<dbReference type="EMBL" id="WAAB01001263">
    <property type="protein sequence ID" value="NWH69898.1"/>
    <property type="molecule type" value="Genomic_DNA"/>
</dbReference>
<dbReference type="PRINTS" id="PR00935">
    <property type="entry name" value="BAND41"/>
</dbReference>
<evidence type="ECO:0000256" key="2">
    <source>
        <dbReference type="SAM" id="MobiDB-lite"/>
    </source>
</evidence>
<dbReference type="Pfam" id="PF09380">
    <property type="entry name" value="FERM_C"/>
    <property type="match status" value="1"/>
</dbReference>
<dbReference type="InterPro" id="IPR018979">
    <property type="entry name" value="FERM_N"/>
</dbReference>
<dbReference type="CDD" id="cd14473">
    <property type="entry name" value="FERM_B-lobe"/>
    <property type="match status" value="1"/>
</dbReference>
<feature type="non-terminal residue" evidence="5">
    <location>
        <position position="1"/>
    </location>
</feature>
<dbReference type="PROSITE" id="PS50057">
    <property type="entry name" value="FERM_3"/>
    <property type="match status" value="1"/>
</dbReference>
<evidence type="ECO:0000259" key="3">
    <source>
        <dbReference type="PROSITE" id="PS50057"/>
    </source>
</evidence>
<dbReference type="SMART" id="SM00750">
    <property type="entry name" value="KIND"/>
    <property type="match status" value="1"/>
</dbReference>
<evidence type="ECO:0000313" key="6">
    <source>
        <dbReference type="Proteomes" id="UP000653271"/>
    </source>
</evidence>
<feature type="domain" description="KIND" evidence="4">
    <location>
        <begin position="14"/>
        <end position="216"/>
    </location>
</feature>
<evidence type="ECO:0000313" key="5">
    <source>
        <dbReference type="EMBL" id="NWH69898.1"/>
    </source>
</evidence>
<dbReference type="Proteomes" id="UP000653271">
    <property type="component" value="Unassembled WGS sequence"/>
</dbReference>
<dbReference type="InterPro" id="IPR014352">
    <property type="entry name" value="FERM/acyl-CoA-bd_prot_sf"/>
</dbReference>
<dbReference type="InterPro" id="IPR019748">
    <property type="entry name" value="FERM_central"/>
</dbReference>
<dbReference type="Pfam" id="PF09379">
    <property type="entry name" value="FERM_N"/>
    <property type="match status" value="1"/>
</dbReference>
<dbReference type="SUPFAM" id="SSF54236">
    <property type="entry name" value="Ubiquitin-like"/>
    <property type="match status" value="1"/>
</dbReference>
<reference evidence="5" key="1">
    <citation type="submission" date="2019-09" db="EMBL/GenBank/DDBJ databases">
        <title>Bird 10,000 Genomes (B10K) Project - Family phase.</title>
        <authorList>
            <person name="Zhang G."/>
        </authorList>
    </citation>
    <scope>NUCLEOTIDE SEQUENCE</scope>
    <source>
        <strain evidence="5">B10K-DU-008-47</strain>
        <tissue evidence="5">Mixed tissue sample</tissue>
    </source>
</reference>
<dbReference type="InterPro" id="IPR019749">
    <property type="entry name" value="Band_41_domain"/>
</dbReference>
<accession>A0A850WJF2</accession>
<dbReference type="PROSITE" id="PS51377">
    <property type="entry name" value="KIND"/>
    <property type="match status" value="1"/>
</dbReference>
<comment type="caution">
    <text evidence="5">The sequence shown here is derived from an EMBL/GenBank/DDBJ whole genome shotgun (WGS) entry which is preliminary data.</text>
</comment>
<evidence type="ECO:0000256" key="1">
    <source>
        <dbReference type="ARBA" id="ARBA00022737"/>
    </source>
</evidence>
<dbReference type="InterPro" id="IPR035963">
    <property type="entry name" value="FERM_2"/>
</dbReference>
<dbReference type="InterPro" id="IPR011993">
    <property type="entry name" value="PH-like_dom_sf"/>
</dbReference>
<feature type="region of interest" description="Disordered" evidence="2">
    <location>
        <begin position="220"/>
        <end position="249"/>
    </location>
</feature>
<dbReference type="SMART" id="SM00295">
    <property type="entry name" value="B41"/>
    <property type="match status" value="1"/>
</dbReference>
<feature type="non-terminal residue" evidence="5">
    <location>
        <position position="725"/>
    </location>
</feature>
<organism evidence="5 6">
    <name type="scientific">Piaya cayana</name>
    <name type="common">Common squirrel cuckoo</name>
    <dbReference type="NCBI Taxonomy" id="33601"/>
    <lineage>
        <taxon>Eukaryota</taxon>
        <taxon>Metazoa</taxon>
        <taxon>Chordata</taxon>
        <taxon>Craniata</taxon>
        <taxon>Vertebrata</taxon>
        <taxon>Euteleostomi</taxon>
        <taxon>Archelosauria</taxon>
        <taxon>Archosauria</taxon>
        <taxon>Dinosauria</taxon>
        <taxon>Saurischia</taxon>
        <taxon>Theropoda</taxon>
        <taxon>Coelurosauria</taxon>
        <taxon>Aves</taxon>
        <taxon>Neognathae</taxon>
        <taxon>Neoaves</taxon>
        <taxon>Otidimorphae</taxon>
        <taxon>Cuculiformes</taxon>
        <taxon>Coccyzidae</taxon>
        <taxon>Piaya</taxon>
    </lineage>
</organism>
<dbReference type="Pfam" id="PF00373">
    <property type="entry name" value="FERM_M"/>
    <property type="match status" value="1"/>
</dbReference>
<dbReference type="Gene3D" id="1.20.80.10">
    <property type="match status" value="1"/>
</dbReference>
<dbReference type="CDD" id="cd17196">
    <property type="entry name" value="FERM_F1_FRMPD2"/>
    <property type="match status" value="1"/>
</dbReference>
<feature type="domain" description="FERM" evidence="3">
    <location>
        <begin position="354"/>
        <end position="656"/>
    </location>
</feature>
<evidence type="ECO:0000259" key="4">
    <source>
        <dbReference type="PROSITE" id="PS51377"/>
    </source>
</evidence>
<name>A0A850WJF2_PIACA</name>
<dbReference type="SMART" id="SM01196">
    <property type="entry name" value="FERM_C"/>
    <property type="match status" value="1"/>
</dbReference>
<dbReference type="OrthoDB" id="165498at2759"/>
<dbReference type="AlphaFoldDB" id="A0A850WJF2"/>
<dbReference type="SUPFAM" id="SSF50729">
    <property type="entry name" value="PH domain-like"/>
    <property type="match status" value="1"/>
</dbReference>
<sequence>NLVSIIAGMSSSCVTLDEVLWAKGSPLEEEEIWALLYLATEQLLEDLHKDPAICVICPWSVLLSAEGNLSFQNNGSQSETVPFSAPELLHRQSKNQCTGLTKMLVYSLGMTLYWSADYQVPPNQASNTNIFLSDQLHTLLLTLCEDLPHKRLAPESILEACEAHQKEYASLPANVYIQKMVQFAMGSVSEVERVATDDSTASQLNRSHVIRKRLHEKIPDTSPLSSQMNFNEGKVPQTHRPREPTLSGSRTQSSYKLFINRVHTGECPNGEIFNQHLCLTSHQSNLARVYRSTELCFIGTGVWDLQHIMETFITFLSLQFSGPEFVILSNEPPVTLQLPGSIVTKKGKSYLSQRDINVILLNGQCLEVQCDIKSKARDVFNTVVAYANLVEHFYFGLAYLKGKEFFFLDEETKLYKVAPDGWNDQPKKKTSIINFTLFLRIKFFVNHFNVIQHSLTRHQFYLQLRKDILEERLYCSDETALKLGALALQAELGNYASEVWRNTTNYFRVEDYIPASRIEKMTLAYVQRELAKLHHMNRSLFEDEAELEFLKVTQQLPEYGVLFYRVSQEKKVAGGDIILGICAKGIIVYEVKNHTRIASLRFQWRETERISAHRKRFMIESSFSGKKHTFITDTAKTCKYLLDLCSAQHKFNAQMNSRQLHQTSSEDSKFVEIDKSSSAYAAQHEHLALIQRLSRSENVLYGANLENLSAGMMSKSCDNLSVETN</sequence>
<dbReference type="InterPro" id="IPR052074">
    <property type="entry name" value="NonRcpt_TyrProt_Phosphatase"/>
</dbReference>
<keyword evidence="6" id="KW-1185">Reference proteome</keyword>
<dbReference type="PANTHER" id="PTHR46900">
    <property type="entry name" value="TYROSINE-PROTEIN PHOSPHATASE NON-RECEPTOR TYPE 13"/>
    <property type="match status" value="1"/>
</dbReference>
<dbReference type="Pfam" id="PF16474">
    <property type="entry name" value="KIND"/>
    <property type="match status" value="1"/>
</dbReference>
<protein>
    <submittedName>
        <fullName evidence="5">FRPD2 protein</fullName>
    </submittedName>
</protein>
<gene>
    <name evidence="5" type="primary">Frmpd2_1</name>
    <name evidence="5" type="ORF">PIACAY_R07780</name>
</gene>
<proteinExistence type="predicted"/>
<dbReference type="PANTHER" id="PTHR46900:SF4">
    <property type="entry name" value="FERM AND PDZ DOMAIN CONTAINING 2"/>
    <property type="match status" value="1"/>
</dbReference>
<dbReference type="InterPro" id="IPR029071">
    <property type="entry name" value="Ubiquitin-like_domsf"/>
</dbReference>
<dbReference type="InterPro" id="IPR000299">
    <property type="entry name" value="FERM_domain"/>
</dbReference>
<keyword evidence="1" id="KW-0677">Repeat</keyword>
<dbReference type="Gene3D" id="2.30.29.30">
    <property type="entry name" value="Pleckstrin-homology domain (PH domain)/Phosphotyrosine-binding domain (PTB)"/>
    <property type="match status" value="1"/>
</dbReference>
<dbReference type="InterPro" id="IPR011019">
    <property type="entry name" value="KIND_dom"/>
</dbReference>
<dbReference type="InterPro" id="IPR018980">
    <property type="entry name" value="FERM_PH-like_C"/>
</dbReference>
<dbReference type="SUPFAM" id="SSF47031">
    <property type="entry name" value="Second domain of FERM"/>
    <property type="match status" value="1"/>
</dbReference>
<dbReference type="Gene3D" id="1.10.510.10">
    <property type="entry name" value="Transferase(Phosphotransferase) domain 1"/>
    <property type="match status" value="1"/>
</dbReference>